<gene>
    <name evidence="3" type="ORF">BXYJ_LOCUS6089</name>
</gene>
<dbReference type="EMBL" id="CAJFDI010000003">
    <property type="protein sequence ID" value="CAD5220259.1"/>
    <property type="molecule type" value="Genomic_DNA"/>
</dbReference>
<dbReference type="WBParaSite" id="BXY_0168100.1">
    <property type="protein sequence ID" value="BXY_0168100.1"/>
    <property type="gene ID" value="BXY_0168100"/>
</dbReference>
<feature type="transmembrane region" description="Helical" evidence="2">
    <location>
        <begin position="226"/>
        <end position="250"/>
    </location>
</feature>
<dbReference type="OrthoDB" id="5810839at2759"/>
<keyword evidence="2" id="KW-1133">Transmembrane helix</keyword>
<evidence type="ECO:0000256" key="1">
    <source>
        <dbReference type="SAM" id="MobiDB-lite"/>
    </source>
</evidence>
<feature type="transmembrane region" description="Helical" evidence="2">
    <location>
        <begin position="192"/>
        <end position="214"/>
    </location>
</feature>
<dbReference type="EMBL" id="CAJFCV020000003">
    <property type="protein sequence ID" value="CAG9106233.1"/>
    <property type="molecule type" value="Genomic_DNA"/>
</dbReference>
<dbReference type="AlphaFoldDB" id="A0A1I7RLU6"/>
<dbReference type="Pfam" id="PF10326">
    <property type="entry name" value="7TM_GPCR_Str"/>
    <property type="match status" value="1"/>
</dbReference>
<sequence length="300" mass="34023">MLVVSATYSILYGVVEFVTQHELVMKDGVLFCIPKGLEKYLSRNLYGVFLFPHVCLSCLGLYILPCNYQYEYALLSDPTSVSRATLIRNIAIASVGSMFAGVLSLFAARTARARPVEYYKDLLSDDWMTEGDSTYMITMDARDLSTKLYFGLAGALSSGFVLAAMYYVFKIRTFLHQNQKKSNKTKRLEDQFTRVVIIQGFNTFFFAFIPLSVVSLGTLTHIRLEIMGLLVMIPLSWLPVANGLYTLLAIRKYREYFLRMLGRNKIEDEKKMVATVTGNAKGSEENEEEEEIEQSHSQSN</sequence>
<dbReference type="Proteomes" id="UP000582659">
    <property type="component" value="Unassembled WGS sequence"/>
</dbReference>
<reference evidence="6" key="1">
    <citation type="submission" date="2016-11" db="UniProtKB">
        <authorList>
            <consortium name="WormBaseParasite"/>
        </authorList>
    </citation>
    <scope>IDENTIFICATION</scope>
</reference>
<feature type="transmembrane region" description="Helical" evidence="2">
    <location>
        <begin position="148"/>
        <end position="171"/>
    </location>
</feature>
<evidence type="ECO:0000313" key="4">
    <source>
        <dbReference type="Proteomes" id="UP000095284"/>
    </source>
</evidence>
<feature type="region of interest" description="Disordered" evidence="1">
    <location>
        <begin position="276"/>
        <end position="300"/>
    </location>
</feature>
<dbReference type="PANTHER" id="PTHR22943">
    <property type="entry name" value="7-TRANSMEMBRANE DOMAIN RECEPTOR C.ELEGANS"/>
    <property type="match status" value="1"/>
</dbReference>
<dbReference type="Proteomes" id="UP000659654">
    <property type="component" value="Unassembled WGS sequence"/>
</dbReference>
<evidence type="ECO:0000313" key="3">
    <source>
        <dbReference type="EMBL" id="CAD5220259.1"/>
    </source>
</evidence>
<feature type="transmembrane region" description="Helical" evidence="2">
    <location>
        <begin position="45"/>
        <end position="65"/>
    </location>
</feature>
<dbReference type="Proteomes" id="UP000095284">
    <property type="component" value="Unplaced"/>
</dbReference>
<dbReference type="PANTHER" id="PTHR22943:SF248">
    <property type="entry name" value="SEVEN TM RECEPTOR"/>
    <property type="match status" value="1"/>
</dbReference>
<keyword evidence="2" id="KW-0812">Transmembrane</keyword>
<organism evidence="4 6">
    <name type="scientific">Bursaphelenchus xylophilus</name>
    <name type="common">Pinewood nematode worm</name>
    <name type="synonym">Aphelenchoides xylophilus</name>
    <dbReference type="NCBI Taxonomy" id="6326"/>
    <lineage>
        <taxon>Eukaryota</taxon>
        <taxon>Metazoa</taxon>
        <taxon>Ecdysozoa</taxon>
        <taxon>Nematoda</taxon>
        <taxon>Chromadorea</taxon>
        <taxon>Rhabditida</taxon>
        <taxon>Tylenchina</taxon>
        <taxon>Tylenchomorpha</taxon>
        <taxon>Aphelenchoidea</taxon>
        <taxon>Aphelenchoididae</taxon>
        <taxon>Bursaphelenchus</taxon>
    </lineage>
</organism>
<evidence type="ECO:0000313" key="5">
    <source>
        <dbReference type="Proteomes" id="UP000659654"/>
    </source>
</evidence>
<keyword evidence="5" id="KW-1185">Reference proteome</keyword>
<proteinExistence type="predicted"/>
<evidence type="ECO:0000256" key="2">
    <source>
        <dbReference type="SAM" id="Phobius"/>
    </source>
</evidence>
<keyword evidence="2" id="KW-0472">Membrane</keyword>
<dbReference type="SUPFAM" id="SSF81321">
    <property type="entry name" value="Family A G protein-coupled receptor-like"/>
    <property type="match status" value="1"/>
</dbReference>
<reference evidence="3" key="2">
    <citation type="submission" date="2020-09" db="EMBL/GenBank/DDBJ databases">
        <authorList>
            <person name="Kikuchi T."/>
        </authorList>
    </citation>
    <scope>NUCLEOTIDE SEQUENCE</scope>
    <source>
        <strain evidence="3">Ka4C1</strain>
    </source>
</reference>
<name>A0A1I7RLU6_BURXY</name>
<dbReference type="InterPro" id="IPR019428">
    <property type="entry name" value="7TM_GPCR_serpentine_rcpt_Str"/>
</dbReference>
<protein>
    <submittedName>
        <fullName evidence="3">(pine wood nematode) hypothetical protein</fullName>
    </submittedName>
</protein>
<accession>A0A1I7RLU6</accession>
<evidence type="ECO:0000313" key="6">
    <source>
        <dbReference type="WBParaSite" id="BXY_0168100.1"/>
    </source>
</evidence>
<feature type="transmembrane region" description="Helical" evidence="2">
    <location>
        <begin position="86"/>
        <end position="108"/>
    </location>
</feature>